<dbReference type="PANTHER" id="PTHR34293">
    <property type="entry name" value="HTH-TYPE TRANSCRIPTIONAL REGULATOR TRMBL2"/>
    <property type="match status" value="1"/>
</dbReference>
<feature type="domain" description="Transcription regulator TrmB N-terminal" evidence="1">
    <location>
        <begin position="9"/>
        <end position="74"/>
    </location>
</feature>
<sequence>MSPLNRLIKLGLAEKEAAVYLALLELGEAPVASIAKESGLKRPTTYIILAKLVQADLVQELKENMGSRFKANDPKVIEEKIQRRLQLVRERRKLLPALISQLNDLSQKESKKPVIKLYEGFNGISLLVDEVHNTNQVRFFGDGETCRSLFFSAREQLSNLQTVTAVIIVSSEKELKELTELAAKAQTKFLLIPLIMPARDLTNTSLVINDTKLFVFNDYPGGNGIIIENKDIVSTMTQIFKYVLTGAKQRKPACHVN</sequence>
<dbReference type="InterPro" id="IPR051797">
    <property type="entry name" value="TrmB-like"/>
</dbReference>
<name>A0A1F4XK80_9BACT</name>
<comment type="caution">
    <text evidence="2">The sequence shown here is derived from an EMBL/GenBank/DDBJ whole genome shotgun (WGS) entry which is preliminary data.</text>
</comment>
<dbReference type="InterPro" id="IPR002831">
    <property type="entry name" value="Tscrpt_reg_TrmB_N"/>
</dbReference>
<dbReference type="InterPro" id="IPR036388">
    <property type="entry name" value="WH-like_DNA-bd_sf"/>
</dbReference>
<protein>
    <recommendedName>
        <fullName evidence="1">Transcription regulator TrmB N-terminal domain-containing protein</fullName>
    </recommendedName>
</protein>
<dbReference type="Pfam" id="PF01978">
    <property type="entry name" value="TrmB"/>
    <property type="match status" value="1"/>
</dbReference>
<proteinExistence type="predicted"/>
<dbReference type="InterPro" id="IPR036390">
    <property type="entry name" value="WH_DNA-bd_sf"/>
</dbReference>
<dbReference type="Proteomes" id="UP000177521">
    <property type="component" value="Unassembled WGS sequence"/>
</dbReference>
<evidence type="ECO:0000313" key="2">
    <source>
        <dbReference type="EMBL" id="OGC82004.1"/>
    </source>
</evidence>
<dbReference type="PANTHER" id="PTHR34293:SF1">
    <property type="entry name" value="HTH-TYPE TRANSCRIPTIONAL REGULATOR TRMBL2"/>
    <property type="match status" value="1"/>
</dbReference>
<evidence type="ECO:0000259" key="1">
    <source>
        <dbReference type="Pfam" id="PF01978"/>
    </source>
</evidence>
<accession>A0A1F4XK80</accession>
<dbReference type="AlphaFoldDB" id="A0A1F4XK80"/>
<dbReference type="EMBL" id="MEWS01000025">
    <property type="protein sequence ID" value="OGC82004.1"/>
    <property type="molecule type" value="Genomic_DNA"/>
</dbReference>
<dbReference type="Gene3D" id="1.10.10.10">
    <property type="entry name" value="Winged helix-like DNA-binding domain superfamily/Winged helix DNA-binding domain"/>
    <property type="match status" value="1"/>
</dbReference>
<organism evidence="2 3">
    <name type="scientific">Candidatus Abawacabacteria bacterium RIFCSPHIGHO2_01_FULL_46_8</name>
    <dbReference type="NCBI Taxonomy" id="1817815"/>
    <lineage>
        <taxon>Bacteria</taxon>
        <taxon>Candidatus Abawacaibacteriota</taxon>
    </lineage>
</organism>
<gene>
    <name evidence="2" type="ORF">A2788_00200</name>
</gene>
<evidence type="ECO:0000313" key="3">
    <source>
        <dbReference type="Proteomes" id="UP000177521"/>
    </source>
</evidence>
<dbReference type="SUPFAM" id="SSF46785">
    <property type="entry name" value="Winged helix' DNA-binding domain"/>
    <property type="match status" value="1"/>
</dbReference>
<reference evidence="2 3" key="1">
    <citation type="journal article" date="2016" name="Nat. Commun.">
        <title>Thousands of microbial genomes shed light on interconnected biogeochemical processes in an aquifer system.</title>
        <authorList>
            <person name="Anantharaman K."/>
            <person name="Brown C.T."/>
            <person name="Hug L.A."/>
            <person name="Sharon I."/>
            <person name="Castelle C.J."/>
            <person name="Probst A.J."/>
            <person name="Thomas B.C."/>
            <person name="Singh A."/>
            <person name="Wilkins M.J."/>
            <person name="Karaoz U."/>
            <person name="Brodie E.L."/>
            <person name="Williams K.H."/>
            <person name="Hubbard S.S."/>
            <person name="Banfield J.F."/>
        </authorList>
    </citation>
    <scope>NUCLEOTIDE SEQUENCE [LARGE SCALE GENOMIC DNA]</scope>
</reference>